<name>A0A9W6W1C4_9ACTN</name>
<dbReference type="InterPro" id="IPR042099">
    <property type="entry name" value="ANL_N_sf"/>
</dbReference>
<dbReference type="Gene3D" id="3.40.50.12780">
    <property type="entry name" value="N-terminal domain of ligase-like"/>
    <property type="match status" value="1"/>
</dbReference>
<dbReference type="InterPro" id="IPR025110">
    <property type="entry name" value="AMP-bd_C"/>
</dbReference>
<dbReference type="AlphaFoldDB" id="A0A9W6W1C4"/>
<sequence>MRPEAIHAAFTRHALRTPNAPAVIDGATRLTYAELDRASGGHAAALAARGAGPGRVVPVVLPRGARLIAVLLGVLKTGAAYAALDRRWPSPRREAIIASLDAPVVVGEDWDAAPAGFTGPEVDPSRPASVFFTSGSTGEPKGVVSPHRGTTRLTIGDYADFATGMLQAAPVAWDAYSIETWGPLTSGGTVIVAATDYLMPGDLRAAIAAGADTAFLTTALFNLFTGADPGCFTGLRQLMTGGETASAAVFRAFLDAHPGIALIHCYGPVEATGYTTAHRVTPADVGEDVPIGRPVPETGVLLLDGDRPVAPGETGEICVTGTGLAIGYLGRPDLTVAAFGVHAGERMYRTGDRGRFDADGVLHFAGRADRQVKVAGHRVEPGEVEAAARALDGVRDAAVVPVPGDGGYAHLALFYLGEADPRALRRALGERLPRYLVPARVHRMTAFPRTPNGKLDREALLGGAA</sequence>
<dbReference type="GO" id="GO:0005829">
    <property type="term" value="C:cytosol"/>
    <property type="evidence" value="ECO:0007669"/>
    <property type="project" value="TreeGrafter"/>
</dbReference>
<dbReference type="GO" id="GO:0031177">
    <property type="term" value="F:phosphopantetheine binding"/>
    <property type="evidence" value="ECO:0007669"/>
    <property type="project" value="TreeGrafter"/>
</dbReference>
<protein>
    <recommendedName>
        <fullName evidence="5">Amino acid adenylation domain-containing protein</fullName>
    </recommendedName>
</protein>
<dbReference type="EMBL" id="BSTX01000001">
    <property type="protein sequence ID" value="GLZ75742.1"/>
    <property type="molecule type" value="Genomic_DNA"/>
</dbReference>
<dbReference type="Proteomes" id="UP001165079">
    <property type="component" value="Unassembled WGS sequence"/>
</dbReference>
<dbReference type="InterPro" id="IPR045851">
    <property type="entry name" value="AMP-bd_C_sf"/>
</dbReference>
<evidence type="ECO:0000259" key="1">
    <source>
        <dbReference type="Pfam" id="PF00501"/>
    </source>
</evidence>
<dbReference type="Pfam" id="PF13193">
    <property type="entry name" value="AMP-binding_C"/>
    <property type="match status" value="1"/>
</dbReference>
<evidence type="ECO:0000313" key="3">
    <source>
        <dbReference type="EMBL" id="GLZ75742.1"/>
    </source>
</evidence>
<gene>
    <name evidence="3" type="ORF">Afil01_05490</name>
</gene>
<feature type="domain" description="AMP-dependent synthetase/ligase" evidence="1">
    <location>
        <begin position="10"/>
        <end position="329"/>
    </location>
</feature>
<evidence type="ECO:0000259" key="2">
    <source>
        <dbReference type="Pfam" id="PF13193"/>
    </source>
</evidence>
<evidence type="ECO:0000313" key="4">
    <source>
        <dbReference type="Proteomes" id="UP001165079"/>
    </source>
</evidence>
<dbReference type="SUPFAM" id="SSF56801">
    <property type="entry name" value="Acetyl-CoA synthetase-like"/>
    <property type="match status" value="1"/>
</dbReference>
<dbReference type="RefSeq" id="WP_285660971.1">
    <property type="nucleotide sequence ID" value="NZ_BSTX01000001.1"/>
</dbReference>
<dbReference type="Pfam" id="PF00501">
    <property type="entry name" value="AMP-binding"/>
    <property type="match status" value="1"/>
</dbReference>
<dbReference type="InterPro" id="IPR000873">
    <property type="entry name" value="AMP-dep_synth/lig_dom"/>
</dbReference>
<dbReference type="GO" id="GO:0044550">
    <property type="term" value="P:secondary metabolite biosynthetic process"/>
    <property type="evidence" value="ECO:0007669"/>
    <property type="project" value="TreeGrafter"/>
</dbReference>
<dbReference type="PANTHER" id="PTHR45527">
    <property type="entry name" value="NONRIBOSOMAL PEPTIDE SYNTHETASE"/>
    <property type="match status" value="1"/>
</dbReference>
<dbReference type="PROSITE" id="PS00455">
    <property type="entry name" value="AMP_BINDING"/>
    <property type="match status" value="1"/>
</dbReference>
<dbReference type="Gene3D" id="3.30.300.30">
    <property type="match status" value="1"/>
</dbReference>
<evidence type="ECO:0008006" key="5">
    <source>
        <dbReference type="Google" id="ProtNLM"/>
    </source>
</evidence>
<proteinExistence type="predicted"/>
<feature type="domain" description="AMP-binding enzyme C-terminal" evidence="2">
    <location>
        <begin position="383"/>
        <end position="454"/>
    </location>
</feature>
<reference evidence="3" key="1">
    <citation type="submission" date="2023-03" db="EMBL/GenBank/DDBJ databases">
        <title>Actinorhabdospora filicis NBRC 111898.</title>
        <authorList>
            <person name="Ichikawa N."/>
            <person name="Sato H."/>
            <person name="Tonouchi N."/>
        </authorList>
    </citation>
    <scope>NUCLEOTIDE SEQUENCE</scope>
    <source>
        <strain evidence="3">NBRC 111898</strain>
    </source>
</reference>
<accession>A0A9W6W1C4</accession>
<organism evidence="3 4">
    <name type="scientific">Actinorhabdospora filicis</name>
    <dbReference type="NCBI Taxonomy" id="1785913"/>
    <lineage>
        <taxon>Bacteria</taxon>
        <taxon>Bacillati</taxon>
        <taxon>Actinomycetota</taxon>
        <taxon>Actinomycetes</taxon>
        <taxon>Micromonosporales</taxon>
        <taxon>Micromonosporaceae</taxon>
        <taxon>Actinorhabdospora</taxon>
    </lineage>
</organism>
<dbReference type="PANTHER" id="PTHR45527:SF1">
    <property type="entry name" value="FATTY ACID SYNTHASE"/>
    <property type="match status" value="1"/>
</dbReference>
<dbReference type="InterPro" id="IPR020845">
    <property type="entry name" value="AMP-binding_CS"/>
</dbReference>
<comment type="caution">
    <text evidence="3">The sequence shown here is derived from an EMBL/GenBank/DDBJ whole genome shotgun (WGS) entry which is preliminary data.</text>
</comment>
<dbReference type="GO" id="GO:0043041">
    <property type="term" value="P:amino acid activation for nonribosomal peptide biosynthetic process"/>
    <property type="evidence" value="ECO:0007669"/>
    <property type="project" value="TreeGrafter"/>
</dbReference>
<keyword evidence="4" id="KW-1185">Reference proteome</keyword>